<feature type="domain" description="EGF-like" evidence="7">
    <location>
        <begin position="723"/>
        <end position="765"/>
    </location>
</feature>
<dbReference type="SMART" id="SM00181">
    <property type="entry name" value="EGF"/>
    <property type="match status" value="13"/>
</dbReference>
<keyword evidence="1 6" id="KW-0732">Signal</keyword>
<dbReference type="InParanoid" id="A0DUJ5"/>
<feature type="domain" description="EGF-like" evidence="7">
    <location>
        <begin position="1236"/>
        <end position="1268"/>
    </location>
</feature>
<feature type="signal peptide" evidence="6">
    <location>
        <begin position="1"/>
        <end position="18"/>
    </location>
</feature>
<evidence type="ECO:0000256" key="4">
    <source>
        <dbReference type="SAM" id="MobiDB-lite"/>
    </source>
</evidence>
<dbReference type="GeneID" id="5039894"/>
<feature type="region of interest" description="Disordered" evidence="4">
    <location>
        <begin position="2116"/>
        <end position="2154"/>
    </location>
</feature>
<dbReference type="OrthoDB" id="304718at2759"/>
<evidence type="ECO:0000256" key="1">
    <source>
        <dbReference type="ARBA" id="ARBA00022729"/>
    </source>
</evidence>
<keyword evidence="2" id="KW-0677">Repeat</keyword>
<dbReference type="EMBL" id="CT868585">
    <property type="protein sequence ID" value="CAK86712.1"/>
    <property type="molecule type" value="Genomic_DNA"/>
</dbReference>
<evidence type="ECO:0000256" key="5">
    <source>
        <dbReference type="SAM" id="Phobius"/>
    </source>
</evidence>
<feature type="compositionally biased region" description="Low complexity" evidence="4">
    <location>
        <begin position="2125"/>
        <end position="2138"/>
    </location>
</feature>
<feature type="domain" description="EGF-like" evidence="7">
    <location>
        <begin position="414"/>
        <end position="444"/>
    </location>
</feature>
<dbReference type="InterPro" id="IPR000742">
    <property type="entry name" value="EGF"/>
</dbReference>
<name>A0DUJ5_PARTE</name>
<keyword evidence="5" id="KW-0472">Membrane</keyword>
<feature type="transmembrane region" description="Helical" evidence="5">
    <location>
        <begin position="2419"/>
        <end position="2440"/>
    </location>
</feature>
<proteinExistence type="predicted"/>
<dbReference type="NCBIfam" id="TIGR02232">
    <property type="entry name" value="myxo_disulf_rpt"/>
    <property type="match status" value="9"/>
</dbReference>
<evidence type="ECO:0000256" key="3">
    <source>
        <dbReference type="ARBA" id="ARBA00023157"/>
    </source>
</evidence>
<feature type="domain" description="EGF-like" evidence="7">
    <location>
        <begin position="1113"/>
        <end position="1148"/>
    </location>
</feature>
<dbReference type="KEGG" id="ptm:GSPATT00020384001"/>
<dbReference type="PANTHER" id="PTHR38934">
    <property type="entry name" value="HYPHALLY REGULATED CELL WALL PROTEIN 1"/>
    <property type="match status" value="1"/>
</dbReference>
<reference evidence="8 9" key="1">
    <citation type="journal article" date="2006" name="Nature">
        <title>Global trends of whole-genome duplications revealed by the ciliate Paramecium tetraurelia.</title>
        <authorList>
            <consortium name="Genoscope"/>
            <person name="Aury J.-M."/>
            <person name="Jaillon O."/>
            <person name="Duret L."/>
            <person name="Noel B."/>
            <person name="Jubin C."/>
            <person name="Porcel B.M."/>
            <person name="Segurens B."/>
            <person name="Daubin V."/>
            <person name="Anthouard V."/>
            <person name="Aiach N."/>
            <person name="Arnaiz O."/>
            <person name="Billaut A."/>
            <person name="Beisson J."/>
            <person name="Blanc I."/>
            <person name="Bouhouche K."/>
            <person name="Camara F."/>
            <person name="Duharcourt S."/>
            <person name="Guigo R."/>
            <person name="Gogendeau D."/>
            <person name="Katinka M."/>
            <person name="Keller A.-M."/>
            <person name="Kissmehl R."/>
            <person name="Klotz C."/>
            <person name="Koll F."/>
            <person name="Le Moue A."/>
            <person name="Lepere C."/>
            <person name="Malinsky S."/>
            <person name="Nowacki M."/>
            <person name="Nowak J.K."/>
            <person name="Plattner H."/>
            <person name="Poulain J."/>
            <person name="Ruiz F."/>
            <person name="Serrano V."/>
            <person name="Zagulski M."/>
            <person name="Dessen P."/>
            <person name="Betermier M."/>
            <person name="Weissenbach J."/>
            <person name="Scarpelli C."/>
            <person name="Schachter V."/>
            <person name="Sperling L."/>
            <person name="Meyer E."/>
            <person name="Cohen J."/>
            <person name="Wincker P."/>
        </authorList>
    </citation>
    <scope>NUCLEOTIDE SEQUENCE [LARGE SCALE GENOMIC DNA]</scope>
    <source>
        <strain evidence="8 9">Stock d4-2</strain>
    </source>
</reference>
<dbReference type="eggNOG" id="KOG3525">
    <property type="taxonomic scope" value="Eukaryota"/>
</dbReference>
<sequence length="2689" mass="306147">MSISIIQILFTLFDISSSQYQVYSSLLFYDTQFTERYDSMAYLYSGGFIRSSDSGTPQFISCAAPFTDYITLTQLNPSAKTQYTFAQTNRDWISIDLYFQGTWSSEMVNVAVGSFSYSYTYTSPTTYTMATGFCDTAPFEVKTLNFTLALSTTRQQIKFTSTNLNNGMVSLKNLHVSQLKCYPSCSSCIGPKYNQCTGCYYGVPADDICPPCPSNQYYQRNIGCRDICDIDSPFYSNGFCQSYKTYLIREAEIKNSDYKTENSNWYLIYDQQYLDLTPTIIENNYKAFGIFKFNSGIYRYISITPTFQSTYLIGLEISIIVYNHIPVNCGIQFKINNTYYGSIYRNGSGLQTNKLKISSTQDLGSYLTYSQSIGYKLILYVDIPNNTFLFSAIGNYTDSTAGWGIMKIQITSGYCPENCKLCEVSFKCKSCSGGYYFYRDGKCIWGCSFSYQKLVGSYCQDYDEETPYSEFLVKEYIDRTGDPCQYAQYSLISQSGSNFLKGSDIYFSYWYGNRVFGGPFVWAQAKFQRIHNIITPHHSVTIAFYIVYGPSFPTDGSFIYQIENNTPVSKSTTSYFKTYPDGSKEDKVYEKITHNTNTLTISWECFGPNNEPIMAYCGFYNYIIVIHNCKPYCLQCSDQSTCTLWNSTYDSSIIKFSQAECLNNQYYDKESVKCLDCPQSCLTCTSKLDCQTCQSTYTQSKLGCTCTIHQYEESNQCFDCPVECNQCLTSTQCIECLITNYRQLSNGQCKCIDGYYQIASNPQCKLCHQFCKTCIGPTSDDCVTCNNIANIEKVGSTCRCPAGKSYQDATQACMSCHSSCLTCFRLTIDGCLTCDSTLNRKLKGLKCVCAPGYYELNNSCTNCPITEDSSLSQCYKLCNNNLQLWHTITCSSCDTGFQLVSGECQPICGDGQIKGHEQCEDNNTILNDLCFNCQFQCPAHCLTCVQSTTLPCPDVCGDGIITGIEQCEDGNTIQYDGCYNCQYQCQPYCTKCIKGQCFECATVGFYIDPTVSPWQCKEKCGDFLIVGNEQCDDGNTSDTDGCKDCKYFCRIDCASCDYTSNKCLSCQLPGFVPNSYYCKNVCGDGIVVVDPYGFNTEQCDDGNTINQDGCSSSCSFQCQPTSICTSCISNRCEICATGYYLSNQKLCIPICGDFLSVVGEQCEHSFILPYKGCQNCQAKCQNSCLTCDTTGLGCLVCQPGYNRIDNLCYSNCGNKIITQDEQCDDGNLIYGDGCHFCQFSCQDSCLNCLKGICYDCQEGYQLIQSKCYSICGDGLQKYKEQCDIITSLQIYKNCQSCEFRCDFNCFQCQFGVCQQCKDGYELSLDKVYCVKSLQYNLMIIENCDIQIGNYCIKCSKYAYFEKTEQKCNLKVAPLSFCQYQLKLSPNLYCSYCFDYCATCNQNSCIDCQNGYYLDKNFTCISYCGDGILAHDEQCEIYDKNCLSCMYVAPKLCELHFKDQCFQCEYGFYFNLYRHACESQCGDGIIVQDEDCEDNNYIEFDGCYNCKYSCSQQCINCLKGICQQCDQHFLLRDGFCYGQHKQIDLFGECQFNLNGNCLVCKDEYQLNEYGDCIPKCSVSCIHCYNGKCYQCAEQFELNQNRCFLIQQCQIGFQLNYDLQICQSSCGDGYITGWEECDDQNIEKFDGCYQCKYECDDDCTQCIYVENKCLSKCQNICLNCIQGACQLCSSGYFLNEYFICIKIDCEYDFSCTSYCGNGKVEDMEQCDDQNLFNDDDCNNYCEQTCDVNCARCIEGVCLECKEGWKLDSYFCDPICGDLIVVGNEECDDGNQISFDGCFLCKYECSQNCESCLYGICQICQNDYEFDQLNNLCKPIQPLLKNYEQLNCQLLNNNQCIHCQFGYLDQITSTCIIDYNMNKCFKHCKECVLSKCLECEFGYYGNKCTPKCGDGIIVQQEECDDGREYQLDRCLNCSHQCPQYCQSCAYGICTNCFSGFYLDVVSNSCNSDCGDQILASDEVCDDGNLLEYDGCFQCKYQCQVECLDCSLGKCLQCEPPTILQESTNFCQYLKSCEDVIGLYYDKESNDCLPQCGDGIVAGNEYCDDENNFPFDGCYECKFQCTKSCQVCKDGICFECDKDYTLDNNQCVLNKESDQINSSINNEVKNNDKTSNFTSSNNTSGNNKGGNNKGSNNASSYYTSSQGQNLEISSLSENLICRENECAYSLKPNMVLIYKQQSFALQYVEITFDQQVKFRDQIEKDRNLFDLSIEDLDSQYYNITINSIQDISFDLQNASYSVQIELFLQLQTKPLLLVQLNQEVVNSNDQALYSFNQSITLQTPKIISKQIKQVTVYAQQSNKAFLIGAISICAISLVSGESSFVVETLNLLQYQSFLRYINVDYPENLNVYFQAQELLSVSSYLQYFQIDDYLNLITRKEKQIDLNGKFQQYKIEADLFTNILPQLIQFIGFVTLIYFAEKLYFILFRLSLQKEYLQQQETYFSKIKIAMINSILVFQNCIRQSIKTKYLQYYDQVIQLIYINSWDLIFKMILQLHYHEINNLRSILSTSFAGLIFFSYINLLLKLFSICNDAKEKNQIANLKIKFVALDVSRTMIFHILLILFQEQQILQCLLISISSVTQCIIIYKYKSCSHLDRILLLIIEGILTLFSLSLFLYIDIDLDYFSYEKKVTLGFIQMAFLIMSLGIVFAKQLFLKIQLALRLICKKKELIVSKSK</sequence>
<feature type="domain" description="EGF-like" evidence="7">
    <location>
        <begin position="1391"/>
        <end position="1420"/>
    </location>
</feature>
<dbReference type="RefSeq" id="XP_001454109.1">
    <property type="nucleotide sequence ID" value="XM_001454072.1"/>
</dbReference>
<organism evidence="8 9">
    <name type="scientific">Paramecium tetraurelia</name>
    <dbReference type="NCBI Taxonomy" id="5888"/>
    <lineage>
        <taxon>Eukaryota</taxon>
        <taxon>Sar</taxon>
        <taxon>Alveolata</taxon>
        <taxon>Ciliophora</taxon>
        <taxon>Intramacronucleata</taxon>
        <taxon>Oligohymenophorea</taxon>
        <taxon>Peniculida</taxon>
        <taxon>Parameciidae</taxon>
        <taxon>Paramecium</taxon>
    </lineage>
</organism>
<dbReference type="HOGENOM" id="CLU_000581_1_0_1"/>
<feature type="domain" description="EGF-like" evidence="7">
    <location>
        <begin position="1666"/>
        <end position="1699"/>
    </location>
</feature>
<keyword evidence="5" id="KW-1133">Transmembrane helix</keyword>
<dbReference type="Pfam" id="PF13948">
    <property type="entry name" value="DUF4215"/>
    <property type="match status" value="14"/>
</dbReference>
<dbReference type="CDD" id="cd00064">
    <property type="entry name" value="FU"/>
    <property type="match status" value="1"/>
</dbReference>
<evidence type="ECO:0000256" key="2">
    <source>
        <dbReference type="ARBA" id="ARBA00022737"/>
    </source>
</evidence>
<feature type="domain" description="EGF-like" evidence="7">
    <location>
        <begin position="1504"/>
        <end position="1536"/>
    </location>
</feature>
<feature type="domain" description="EGF-like" evidence="7">
    <location>
        <begin position="862"/>
        <end position="905"/>
    </location>
</feature>
<evidence type="ECO:0000259" key="7">
    <source>
        <dbReference type="SMART" id="SM00181"/>
    </source>
</evidence>
<evidence type="ECO:0000313" key="9">
    <source>
        <dbReference type="Proteomes" id="UP000000600"/>
    </source>
</evidence>
<dbReference type="STRING" id="5888.A0DUJ5"/>
<feature type="chain" id="PRO_5002624205" description="EGF-like domain-containing protein" evidence="6">
    <location>
        <begin position="19"/>
        <end position="2689"/>
    </location>
</feature>
<keyword evidence="9" id="KW-1185">Reference proteome</keyword>
<evidence type="ECO:0000256" key="6">
    <source>
        <dbReference type="SAM" id="SignalP"/>
    </source>
</evidence>
<feature type="domain" description="EGF-like" evidence="7">
    <location>
        <begin position="1296"/>
        <end position="1330"/>
    </location>
</feature>
<dbReference type="InterPro" id="IPR006212">
    <property type="entry name" value="Furin_repeat"/>
</dbReference>
<feature type="transmembrane region" description="Helical" evidence="5">
    <location>
        <begin position="2518"/>
        <end position="2537"/>
    </location>
</feature>
<dbReference type="Gene3D" id="2.10.220.10">
    <property type="entry name" value="Hormone Receptor, Insulin-like Growth Factor Receptor 1, Chain A, domain 2"/>
    <property type="match status" value="2"/>
</dbReference>
<keyword evidence="3" id="KW-1015">Disulfide bond</keyword>
<feature type="transmembrane region" description="Helical" evidence="5">
    <location>
        <begin position="2612"/>
        <end position="2631"/>
    </location>
</feature>
<gene>
    <name evidence="8" type="ORF">GSPATT00020384001</name>
</gene>
<feature type="domain" description="EGF-like" evidence="7">
    <location>
        <begin position="2072"/>
        <end position="2104"/>
    </location>
</feature>
<feature type="transmembrane region" description="Helical" evidence="5">
    <location>
        <begin position="2643"/>
        <end position="2663"/>
    </location>
</feature>
<dbReference type="Proteomes" id="UP000000600">
    <property type="component" value="Unassembled WGS sequence"/>
</dbReference>
<keyword evidence="5" id="KW-0812">Transmembrane</keyword>
<evidence type="ECO:0000313" key="8">
    <source>
        <dbReference type="EMBL" id="CAK86712.1"/>
    </source>
</evidence>
<dbReference type="OMA" id="CISNRCE"/>
<dbReference type="SMART" id="SM00261">
    <property type="entry name" value="FU"/>
    <property type="match status" value="15"/>
</dbReference>
<dbReference type="SUPFAM" id="SSF57184">
    <property type="entry name" value="Growth factor receptor domain"/>
    <property type="match status" value="10"/>
</dbReference>
<dbReference type="PANTHER" id="PTHR38934:SF6">
    <property type="entry name" value="CHROMOSOME UNDETERMINED SCAFFOLD_176, WHOLE GENOME SHOTGUN SEQUENCE"/>
    <property type="match status" value="1"/>
</dbReference>
<dbReference type="InterPro" id="IPR011936">
    <property type="entry name" value="Myxo_disulph_rpt"/>
</dbReference>
<feature type="domain" description="EGF-like" evidence="7">
    <location>
        <begin position="1175"/>
        <end position="1209"/>
    </location>
</feature>
<feature type="domain" description="EGF-like" evidence="7">
    <location>
        <begin position="1734"/>
        <end position="1770"/>
    </location>
</feature>
<accession>A0DUJ5</accession>
<dbReference type="InterPro" id="IPR009030">
    <property type="entry name" value="Growth_fac_rcpt_cys_sf"/>
</dbReference>
<feature type="domain" description="EGF-like" evidence="7">
    <location>
        <begin position="822"/>
        <end position="861"/>
    </location>
</feature>
<protein>
    <recommendedName>
        <fullName evidence="7">EGF-like domain-containing protein</fullName>
    </recommendedName>
</protein>